<feature type="compositionally biased region" description="Basic and acidic residues" evidence="1">
    <location>
        <begin position="66"/>
        <end position="95"/>
    </location>
</feature>
<name>A0A4Z2C1B2_9TELE</name>
<proteinExistence type="predicted"/>
<dbReference type="EMBL" id="SWLE01000008">
    <property type="protein sequence ID" value="TNM97606.1"/>
    <property type="molecule type" value="Genomic_DNA"/>
</dbReference>
<dbReference type="InterPro" id="IPR026680">
    <property type="entry name" value="CCDC137"/>
</dbReference>
<feature type="compositionally biased region" description="Basic and acidic residues" evidence="1">
    <location>
        <begin position="7"/>
        <end position="28"/>
    </location>
</feature>
<protein>
    <recommendedName>
        <fullName evidence="4">Coiled-coil domain-containing protein 137</fullName>
    </recommendedName>
</protein>
<evidence type="ECO:0000313" key="2">
    <source>
        <dbReference type="EMBL" id="TNM97606.1"/>
    </source>
</evidence>
<reference evidence="2 3" key="1">
    <citation type="submission" date="2019-04" db="EMBL/GenBank/DDBJ databases">
        <title>The sequence and de novo assembly of Takifugu bimaculatus genome using PacBio and Hi-C technologies.</title>
        <authorList>
            <person name="Xu P."/>
            <person name="Liu B."/>
            <person name="Zhou Z."/>
        </authorList>
    </citation>
    <scope>NUCLEOTIDE SEQUENCE [LARGE SCALE GENOMIC DNA]</scope>
    <source>
        <strain evidence="2">TB-2018</strain>
        <tissue evidence="2">Muscle</tissue>
    </source>
</reference>
<gene>
    <name evidence="2" type="ORF">fugu_015762</name>
</gene>
<accession>A0A4Z2C1B2</accession>
<dbReference type="Proteomes" id="UP000516260">
    <property type="component" value="Chromosome 16"/>
</dbReference>
<dbReference type="AlphaFoldDB" id="A0A4Z2C1B2"/>
<evidence type="ECO:0008006" key="4">
    <source>
        <dbReference type="Google" id="ProtNLM"/>
    </source>
</evidence>
<organism evidence="2 3">
    <name type="scientific">Takifugu bimaculatus</name>
    <dbReference type="NCBI Taxonomy" id="433685"/>
    <lineage>
        <taxon>Eukaryota</taxon>
        <taxon>Metazoa</taxon>
        <taxon>Chordata</taxon>
        <taxon>Craniata</taxon>
        <taxon>Vertebrata</taxon>
        <taxon>Euteleostomi</taxon>
        <taxon>Actinopterygii</taxon>
        <taxon>Neopterygii</taxon>
        <taxon>Teleostei</taxon>
        <taxon>Neoteleostei</taxon>
        <taxon>Acanthomorphata</taxon>
        <taxon>Eupercaria</taxon>
        <taxon>Tetraodontiformes</taxon>
        <taxon>Tetradontoidea</taxon>
        <taxon>Tetraodontidae</taxon>
        <taxon>Takifugu</taxon>
    </lineage>
</organism>
<dbReference type="GO" id="GO:0005634">
    <property type="term" value="C:nucleus"/>
    <property type="evidence" value="ECO:0007669"/>
    <property type="project" value="TreeGrafter"/>
</dbReference>
<evidence type="ECO:0000256" key="1">
    <source>
        <dbReference type="SAM" id="MobiDB-lite"/>
    </source>
</evidence>
<sequence>MGKNKKDKSSESGKTTDRDWQTSKVSRCDVDIPVPHFKRRKRESERAYVRRMENETKHVLFLTRNQADRKPELDADNQEKPCGKSKSEKKKERIPGRCFLHSLLGHGVTSTNKPSMARQRMMEEERQRAVQAYRCLKKQRQEQHEARAANVKKLMDLH</sequence>
<dbReference type="PANTHER" id="PTHR21838">
    <property type="entry name" value="COILED-COIL DOMAIN-CONTAINING PROTEIN 137"/>
    <property type="match status" value="1"/>
</dbReference>
<feature type="region of interest" description="Disordered" evidence="1">
    <location>
        <begin position="60"/>
        <end position="96"/>
    </location>
</feature>
<evidence type="ECO:0000313" key="3">
    <source>
        <dbReference type="Proteomes" id="UP000516260"/>
    </source>
</evidence>
<keyword evidence="3" id="KW-1185">Reference proteome</keyword>
<feature type="region of interest" description="Disordered" evidence="1">
    <location>
        <begin position="1"/>
        <end position="28"/>
    </location>
</feature>
<comment type="caution">
    <text evidence="2">The sequence shown here is derived from an EMBL/GenBank/DDBJ whole genome shotgun (WGS) entry which is preliminary data.</text>
</comment>
<dbReference type="PANTHER" id="PTHR21838:SF2">
    <property type="entry name" value="COILED-COIL DOMAIN-CONTAINING PROTEIN 137"/>
    <property type="match status" value="1"/>
</dbReference>